<gene>
    <name evidence="1" type="ORF">QFC19_007037</name>
</gene>
<accession>A0ACC2VC32</accession>
<proteinExistence type="predicted"/>
<dbReference type="EMBL" id="JASBWR010000090">
    <property type="protein sequence ID" value="KAJ9096938.1"/>
    <property type="molecule type" value="Genomic_DNA"/>
</dbReference>
<evidence type="ECO:0000313" key="1">
    <source>
        <dbReference type="EMBL" id="KAJ9096938.1"/>
    </source>
</evidence>
<keyword evidence="2" id="KW-1185">Reference proteome</keyword>
<organism evidence="1 2">
    <name type="scientific">Naganishia cerealis</name>
    <dbReference type="NCBI Taxonomy" id="610337"/>
    <lineage>
        <taxon>Eukaryota</taxon>
        <taxon>Fungi</taxon>
        <taxon>Dikarya</taxon>
        <taxon>Basidiomycota</taxon>
        <taxon>Agaricomycotina</taxon>
        <taxon>Tremellomycetes</taxon>
        <taxon>Filobasidiales</taxon>
        <taxon>Filobasidiaceae</taxon>
        <taxon>Naganishia</taxon>
    </lineage>
</organism>
<dbReference type="Proteomes" id="UP001241377">
    <property type="component" value="Unassembled WGS sequence"/>
</dbReference>
<evidence type="ECO:0000313" key="2">
    <source>
        <dbReference type="Proteomes" id="UP001241377"/>
    </source>
</evidence>
<reference evidence="1" key="1">
    <citation type="submission" date="2023-04" db="EMBL/GenBank/DDBJ databases">
        <title>Draft Genome sequencing of Naganishia species isolated from polar environments using Oxford Nanopore Technology.</title>
        <authorList>
            <person name="Leo P."/>
            <person name="Venkateswaran K."/>
        </authorList>
    </citation>
    <scope>NUCLEOTIDE SEQUENCE</scope>
    <source>
        <strain evidence="1">MNA-CCFEE 5261</strain>
    </source>
</reference>
<protein>
    <submittedName>
        <fullName evidence="1">Uncharacterized protein</fullName>
    </submittedName>
</protein>
<comment type="caution">
    <text evidence="1">The sequence shown here is derived from an EMBL/GenBank/DDBJ whole genome shotgun (WGS) entry which is preliminary data.</text>
</comment>
<sequence length="162" mass="18378">MLARCVKNEFAATVRAQRLRTARRTYASSSESHSAPKKEFEVSITKIFGVAALAGGVYVYRGMDERDEPIVKTALYKEVEDRTHLRDENYLERYKASFIKSYMRDKGGIGQRQYRRQSDGAVPSTLIPAHSPYGNQFGAGIKTAELGPRKERIRLYAPLENK</sequence>
<name>A0ACC2VC32_9TREE</name>